<accession>A0A514EGL9</accession>
<keyword evidence="2" id="KW-1185">Reference proteome</keyword>
<dbReference type="AlphaFoldDB" id="A0A514EGL9"/>
<dbReference type="EMBL" id="CP038228">
    <property type="protein sequence ID" value="QDI04933.1"/>
    <property type="molecule type" value="Genomic_DNA"/>
</dbReference>
<dbReference type="Proteomes" id="UP000319349">
    <property type="component" value="Chromosome"/>
</dbReference>
<proteinExistence type="predicted"/>
<name>A0A514EGL9_9XANT</name>
<evidence type="ECO:0000313" key="1">
    <source>
        <dbReference type="EMBL" id="QDI04933.1"/>
    </source>
</evidence>
<protein>
    <submittedName>
        <fullName evidence="1">Uncharacterized protein</fullName>
    </submittedName>
</protein>
<evidence type="ECO:0000313" key="2">
    <source>
        <dbReference type="Proteomes" id="UP000319349"/>
    </source>
</evidence>
<reference evidence="1 2" key="1">
    <citation type="submission" date="2019-03" db="EMBL/GenBank/DDBJ databases">
        <title>Tal1 in Xanthomonas translucens pv. cerealis Contributes to Virulence in Bacterial Leaf Streak of Wheat.</title>
        <authorList>
            <person name="Shah S.M.A."/>
            <person name="Haq F."/>
            <person name="Ma W."/>
            <person name="Xu X."/>
            <person name="Wang S."/>
            <person name="Xu Z."/>
            <person name="Zou L."/>
            <person name="Zhu B."/>
            <person name="Chen G."/>
        </authorList>
    </citation>
    <scope>NUCLEOTIDE SEQUENCE [LARGE SCALE GENOMIC DNA]</scope>
    <source>
        <strain evidence="1 2">01</strain>
    </source>
</reference>
<sequence length="75" mass="8431">MSRFARVLVAKRAMRMRNGVSATARFRSSPGVLQAQRAVRAKRNSNDNRAALRCSYDFYRLSQAALAPLRYAGKP</sequence>
<gene>
    <name evidence="1" type="ORF">E4A48_15675</name>
</gene>
<organism evidence="1 2">
    <name type="scientific">Xanthomonas cerealis pv. cerealis</name>
    <dbReference type="NCBI Taxonomy" id="152263"/>
    <lineage>
        <taxon>Bacteria</taxon>
        <taxon>Pseudomonadati</taxon>
        <taxon>Pseudomonadota</taxon>
        <taxon>Gammaproteobacteria</taxon>
        <taxon>Lysobacterales</taxon>
        <taxon>Lysobacteraceae</taxon>
        <taxon>Xanthomonas</taxon>
        <taxon>Xanthomonas translucens group</taxon>
        <taxon>Xanthomonas cerealis</taxon>
    </lineage>
</organism>
<dbReference type="RefSeq" id="WP_142742746.1">
    <property type="nucleotide sequence ID" value="NZ_CP038228.1"/>
</dbReference>